<dbReference type="InterPro" id="IPR036097">
    <property type="entry name" value="HisK_dim/P_sf"/>
</dbReference>
<dbReference type="SUPFAM" id="SSF55874">
    <property type="entry name" value="ATPase domain of HSP90 chaperone/DNA topoisomerase II/histidine kinase"/>
    <property type="match status" value="1"/>
</dbReference>
<dbReference type="PROSITE" id="PS50109">
    <property type="entry name" value="HIS_KIN"/>
    <property type="match status" value="1"/>
</dbReference>
<evidence type="ECO:0000313" key="7">
    <source>
        <dbReference type="EMBL" id="RXF72677.1"/>
    </source>
</evidence>
<dbReference type="Proteomes" id="UP000289708">
    <property type="component" value="Unassembled WGS sequence"/>
</dbReference>
<keyword evidence="3" id="KW-0808">Transferase</keyword>
<organism evidence="7 8">
    <name type="scientific">Hansschlegelia zhihuaiae</name>
    <dbReference type="NCBI Taxonomy" id="405005"/>
    <lineage>
        <taxon>Bacteria</taxon>
        <taxon>Pseudomonadati</taxon>
        <taxon>Pseudomonadota</taxon>
        <taxon>Alphaproteobacteria</taxon>
        <taxon>Hyphomicrobiales</taxon>
        <taxon>Methylopilaceae</taxon>
        <taxon>Hansschlegelia</taxon>
    </lineage>
</organism>
<name>A0A4Q0MGK5_9HYPH</name>
<dbReference type="PANTHER" id="PTHR43711:SF1">
    <property type="entry name" value="HISTIDINE KINASE 1"/>
    <property type="match status" value="1"/>
</dbReference>
<sequence length="248" mass="26383">MQQTGSTSVAEADARLALARRIMAVAGHDLKQPLQLAIMSIELAAHSGNGALAERRLGVAQDALKRLNVELDDLARMSQVDDRLTPRIRPTALGPILRDLDSDWQGLAEAYGVSLAFDGPDIEVLTDRAMFKTILRNLIGNAVKYSERGGRVSVTARVAGSFVILDVADEGGGIAREKLERIFDAFDRGGRSDADGGLGLGLHIVRQTAELLAHPIAVRSIEGEGSVFSVALPLAAPAGRGYEAPARQ</sequence>
<reference evidence="7 8" key="1">
    <citation type="submission" date="2018-12" db="EMBL/GenBank/DDBJ databases">
        <title>bacterium Hansschlegelia zhihuaiae S113.</title>
        <authorList>
            <person name="He J."/>
        </authorList>
    </citation>
    <scope>NUCLEOTIDE SEQUENCE [LARGE SCALE GENOMIC DNA]</scope>
    <source>
        <strain evidence="7 8">S 113</strain>
    </source>
</reference>
<evidence type="ECO:0000256" key="1">
    <source>
        <dbReference type="ARBA" id="ARBA00000085"/>
    </source>
</evidence>
<keyword evidence="8" id="KW-1185">Reference proteome</keyword>
<dbReference type="InterPro" id="IPR036890">
    <property type="entry name" value="HATPase_C_sf"/>
</dbReference>
<dbReference type="EMBL" id="RYFI01000013">
    <property type="protein sequence ID" value="RXF72677.1"/>
    <property type="molecule type" value="Genomic_DNA"/>
</dbReference>
<gene>
    <name evidence="7" type="ORF">EK403_14015</name>
</gene>
<comment type="catalytic activity">
    <reaction evidence="1">
        <text>ATP + protein L-histidine = ADP + protein N-phospho-L-histidine.</text>
        <dbReference type="EC" id="2.7.13.3"/>
    </reaction>
</comment>
<feature type="domain" description="Histidine kinase" evidence="6">
    <location>
        <begin position="25"/>
        <end position="236"/>
    </location>
</feature>
<dbReference type="InterPro" id="IPR004358">
    <property type="entry name" value="Sig_transdc_His_kin-like_C"/>
</dbReference>
<accession>A0A4Q0MGK5</accession>
<dbReference type="SMART" id="SM00387">
    <property type="entry name" value="HATPase_c"/>
    <property type="match status" value="1"/>
</dbReference>
<dbReference type="AlphaFoldDB" id="A0A4Q0MGK5"/>
<evidence type="ECO:0000256" key="3">
    <source>
        <dbReference type="ARBA" id="ARBA00022679"/>
    </source>
</evidence>
<keyword evidence="5" id="KW-0902">Two-component regulatory system</keyword>
<evidence type="ECO:0000259" key="6">
    <source>
        <dbReference type="PROSITE" id="PS50109"/>
    </source>
</evidence>
<dbReference type="GO" id="GO:0000155">
    <property type="term" value="F:phosphorelay sensor kinase activity"/>
    <property type="evidence" value="ECO:0007669"/>
    <property type="project" value="InterPro"/>
</dbReference>
<comment type="caution">
    <text evidence="7">The sequence shown here is derived from an EMBL/GenBank/DDBJ whole genome shotgun (WGS) entry which is preliminary data.</text>
</comment>
<dbReference type="OrthoDB" id="315417at2"/>
<dbReference type="PRINTS" id="PR00344">
    <property type="entry name" value="BCTRLSENSOR"/>
</dbReference>
<dbReference type="RefSeq" id="WP_128778103.1">
    <property type="nucleotide sequence ID" value="NZ_RYFI01000013.1"/>
</dbReference>
<dbReference type="InterPro" id="IPR005467">
    <property type="entry name" value="His_kinase_dom"/>
</dbReference>
<protein>
    <recommendedName>
        <fullName evidence="2">histidine kinase</fullName>
        <ecNumber evidence="2">2.7.13.3</ecNumber>
    </recommendedName>
</protein>
<evidence type="ECO:0000256" key="2">
    <source>
        <dbReference type="ARBA" id="ARBA00012438"/>
    </source>
</evidence>
<dbReference type="PANTHER" id="PTHR43711">
    <property type="entry name" value="TWO-COMPONENT HISTIDINE KINASE"/>
    <property type="match status" value="1"/>
</dbReference>
<dbReference type="EC" id="2.7.13.3" evidence="2"/>
<evidence type="ECO:0000256" key="5">
    <source>
        <dbReference type="ARBA" id="ARBA00023012"/>
    </source>
</evidence>
<keyword evidence="4 7" id="KW-0418">Kinase</keyword>
<dbReference type="InterPro" id="IPR003594">
    <property type="entry name" value="HATPase_dom"/>
</dbReference>
<dbReference type="SUPFAM" id="SSF47384">
    <property type="entry name" value="Homodimeric domain of signal transducing histidine kinase"/>
    <property type="match status" value="1"/>
</dbReference>
<dbReference type="Pfam" id="PF02518">
    <property type="entry name" value="HATPase_c"/>
    <property type="match status" value="1"/>
</dbReference>
<dbReference type="InterPro" id="IPR050736">
    <property type="entry name" value="Sensor_HK_Regulatory"/>
</dbReference>
<proteinExistence type="predicted"/>
<evidence type="ECO:0000256" key="4">
    <source>
        <dbReference type="ARBA" id="ARBA00022777"/>
    </source>
</evidence>
<evidence type="ECO:0000313" key="8">
    <source>
        <dbReference type="Proteomes" id="UP000289708"/>
    </source>
</evidence>
<dbReference type="Gene3D" id="3.30.565.10">
    <property type="entry name" value="Histidine kinase-like ATPase, C-terminal domain"/>
    <property type="match status" value="1"/>
</dbReference>